<evidence type="ECO:0000313" key="9">
    <source>
        <dbReference type="Proteomes" id="UP000437068"/>
    </source>
</evidence>
<sequence>MMSGTASAAGGKPKAGLEVKTKGVPVNWNGEHWDFYKALMMSLFEEDDLENIATGKAKPPDPTATDTEKKDWKQNQATIKRLILGSVSLALAQSVMRKWQLVHQLRSTRAKRDDDMNLHLGKLYDIRDRLATMKYTVHDVDMVDAMLKSLPRSVKYPRLTEMVTLTPGSSILWTTCVI</sequence>
<organism evidence="2 7">
    <name type="scientific">Phytophthora fragariae</name>
    <dbReference type="NCBI Taxonomy" id="53985"/>
    <lineage>
        <taxon>Eukaryota</taxon>
        <taxon>Sar</taxon>
        <taxon>Stramenopiles</taxon>
        <taxon>Oomycota</taxon>
        <taxon>Peronosporomycetes</taxon>
        <taxon>Peronosporales</taxon>
        <taxon>Peronosporaceae</taxon>
        <taxon>Phytophthora</taxon>
    </lineage>
</organism>
<dbReference type="Proteomes" id="UP000440367">
    <property type="component" value="Unassembled WGS sequence"/>
</dbReference>
<name>A0A6A3DTA9_9STRA</name>
<accession>A0A6A3DTA9</accession>
<keyword evidence="8" id="KW-1185">Reference proteome</keyword>
<dbReference type="Pfam" id="PF14223">
    <property type="entry name" value="Retrotran_gag_2"/>
    <property type="match status" value="1"/>
</dbReference>
<dbReference type="Proteomes" id="UP000433483">
    <property type="component" value="Unassembled WGS sequence"/>
</dbReference>
<feature type="region of interest" description="Disordered" evidence="1">
    <location>
        <begin position="53"/>
        <end position="72"/>
    </location>
</feature>
<evidence type="ECO:0000313" key="8">
    <source>
        <dbReference type="Proteomes" id="UP000433483"/>
    </source>
</evidence>
<evidence type="ECO:0000313" key="7">
    <source>
        <dbReference type="Proteomes" id="UP000429523"/>
    </source>
</evidence>
<evidence type="ECO:0000313" key="3">
    <source>
        <dbReference type="EMBL" id="KAE9076728.1"/>
    </source>
</evidence>
<evidence type="ECO:0000313" key="2">
    <source>
        <dbReference type="EMBL" id="KAE8924819.1"/>
    </source>
</evidence>
<evidence type="ECO:0000313" key="10">
    <source>
        <dbReference type="Proteomes" id="UP000440367"/>
    </source>
</evidence>
<dbReference type="AlphaFoldDB" id="A0A6A3DTA9"/>
<dbReference type="EMBL" id="QXGD01002381">
    <property type="protein sequence ID" value="KAE9189410.1"/>
    <property type="molecule type" value="Genomic_DNA"/>
</dbReference>
<gene>
    <name evidence="6" type="ORF">PF001_g23674</name>
    <name evidence="5" type="ORF">PF002_g25050</name>
    <name evidence="4" type="ORF">PF005_g24129</name>
    <name evidence="3" type="ORF">PF007_g24516</name>
    <name evidence="2" type="ORF">PF009_g24956</name>
</gene>
<evidence type="ECO:0000313" key="5">
    <source>
        <dbReference type="EMBL" id="KAE9189410.1"/>
    </source>
</evidence>
<dbReference type="Proteomes" id="UP000441208">
    <property type="component" value="Unassembled WGS sequence"/>
</dbReference>
<dbReference type="EMBL" id="QXFZ01002476">
    <property type="protein sequence ID" value="KAE9076728.1"/>
    <property type="molecule type" value="Genomic_DNA"/>
</dbReference>
<comment type="caution">
    <text evidence="2">The sequence shown here is derived from an EMBL/GenBank/DDBJ whole genome shotgun (WGS) entry which is preliminary data.</text>
</comment>
<dbReference type="EMBL" id="QXGE01002467">
    <property type="protein sequence ID" value="KAE9281667.1"/>
    <property type="molecule type" value="Genomic_DNA"/>
</dbReference>
<dbReference type="Proteomes" id="UP000437068">
    <property type="component" value="Unassembled WGS sequence"/>
</dbReference>
<dbReference type="OrthoDB" id="128142at2759"/>
<protein>
    <submittedName>
        <fullName evidence="2">Uncharacterized protein</fullName>
    </submittedName>
</protein>
<dbReference type="EMBL" id="QXGF01002407">
    <property type="protein sequence ID" value="KAE8924819.1"/>
    <property type="molecule type" value="Genomic_DNA"/>
</dbReference>
<dbReference type="Proteomes" id="UP000429523">
    <property type="component" value="Unassembled WGS sequence"/>
</dbReference>
<proteinExistence type="predicted"/>
<evidence type="ECO:0000313" key="6">
    <source>
        <dbReference type="EMBL" id="KAE9281667.1"/>
    </source>
</evidence>
<dbReference type="EMBL" id="QXGB01002404">
    <property type="protein sequence ID" value="KAE9178315.1"/>
    <property type="molecule type" value="Genomic_DNA"/>
</dbReference>
<reference evidence="7 8" key="1">
    <citation type="submission" date="2018-08" db="EMBL/GenBank/DDBJ databases">
        <title>Genomic investigation of the strawberry pathogen Phytophthora fragariae indicates pathogenicity is determined by transcriptional variation in three key races.</title>
        <authorList>
            <person name="Adams T.M."/>
            <person name="Armitage A.D."/>
            <person name="Sobczyk M.K."/>
            <person name="Bates H.J."/>
            <person name="Dunwell J.M."/>
            <person name="Nellist C.F."/>
            <person name="Harrison R.J."/>
        </authorList>
    </citation>
    <scope>NUCLEOTIDE SEQUENCE [LARGE SCALE GENOMIC DNA]</scope>
    <source>
        <strain evidence="6 9">A4</strain>
        <strain evidence="5 10">BC-1</strain>
        <strain evidence="4 8">NOV-27</strain>
        <strain evidence="3 11">NOV-71</strain>
        <strain evidence="2 7">NOV-9</strain>
    </source>
</reference>
<evidence type="ECO:0000313" key="4">
    <source>
        <dbReference type="EMBL" id="KAE9178315.1"/>
    </source>
</evidence>
<evidence type="ECO:0000256" key="1">
    <source>
        <dbReference type="SAM" id="MobiDB-lite"/>
    </source>
</evidence>
<evidence type="ECO:0000313" key="11">
    <source>
        <dbReference type="Proteomes" id="UP000441208"/>
    </source>
</evidence>